<dbReference type="Proteomes" id="UP000825729">
    <property type="component" value="Unassembled WGS sequence"/>
</dbReference>
<sequence length="201" mass="21343">MAAAAAAAAASSAAPSIRSEFRQPKSSSLSKDSPVAPPQRLSLKPLDSPPESAKIVLQPRLCTLRSYGSGSDGAVPTRRDADVSPFLASLSEYIENSRRSQHFETISGRLAMVAFAGAVAEETITGNSLFTKMDLQSIAEAAGAGLGAILFAAAFAWFSSNRTRVGKIFTVSCNTFVDSLIDNLIDGLFYESELNDWSDEK</sequence>
<proteinExistence type="predicted"/>
<protein>
    <recommendedName>
        <fullName evidence="9">Stress enhanced protein 2</fullName>
    </recommendedName>
</protein>
<dbReference type="GO" id="GO:0071486">
    <property type="term" value="P:cellular response to high light intensity"/>
    <property type="evidence" value="ECO:0007669"/>
    <property type="project" value="InterPro"/>
</dbReference>
<evidence type="ECO:0000313" key="7">
    <source>
        <dbReference type="EMBL" id="KAG9451193.1"/>
    </source>
</evidence>
<evidence type="ECO:0008006" key="9">
    <source>
        <dbReference type="Google" id="ProtNLM"/>
    </source>
</evidence>
<evidence type="ECO:0000256" key="4">
    <source>
        <dbReference type="ARBA" id="ARBA00022640"/>
    </source>
</evidence>
<dbReference type="PANTHER" id="PTHR36490:SF1">
    <property type="entry name" value="STRESS ENHANCED PROTEIN 2, CHLOROPLASTIC"/>
    <property type="match status" value="1"/>
</dbReference>
<comment type="subcellular location">
    <subcellularLocation>
        <location evidence="2">Membrane</location>
    </subcellularLocation>
    <subcellularLocation>
        <location evidence="1">Plastid</location>
        <location evidence="1">Chloroplast</location>
    </subcellularLocation>
</comment>
<name>A0AAV7EQQ7_ARIFI</name>
<dbReference type="AlphaFoldDB" id="A0AAV7EQQ7"/>
<feature type="transmembrane region" description="Helical" evidence="6">
    <location>
        <begin position="138"/>
        <end position="158"/>
    </location>
</feature>
<dbReference type="InterPro" id="IPR044971">
    <property type="entry name" value="SEP2"/>
</dbReference>
<reference evidence="7 8" key="1">
    <citation type="submission" date="2021-07" db="EMBL/GenBank/DDBJ databases">
        <title>The Aristolochia fimbriata genome: insights into angiosperm evolution, floral development and chemical biosynthesis.</title>
        <authorList>
            <person name="Jiao Y."/>
        </authorList>
    </citation>
    <scope>NUCLEOTIDE SEQUENCE [LARGE SCALE GENOMIC DNA]</scope>
    <source>
        <strain evidence="7">IBCAS-2021</strain>
        <tissue evidence="7">Leaf</tissue>
    </source>
</reference>
<dbReference type="GO" id="GO:0016020">
    <property type="term" value="C:membrane"/>
    <property type="evidence" value="ECO:0007669"/>
    <property type="project" value="UniProtKB-SubCell"/>
</dbReference>
<evidence type="ECO:0000313" key="8">
    <source>
        <dbReference type="Proteomes" id="UP000825729"/>
    </source>
</evidence>
<keyword evidence="6" id="KW-0472">Membrane</keyword>
<dbReference type="Pfam" id="PF00504">
    <property type="entry name" value="Chloroa_b-bind"/>
    <property type="match status" value="1"/>
</dbReference>
<evidence type="ECO:0000256" key="2">
    <source>
        <dbReference type="ARBA" id="ARBA00004370"/>
    </source>
</evidence>
<accession>A0AAV7EQQ7</accession>
<feature type="region of interest" description="Disordered" evidence="5">
    <location>
        <begin position="1"/>
        <end position="51"/>
    </location>
</feature>
<evidence type="ECO:0000256" key="6">
    <source>
        <dbReference type="SAM" id="Phobius"/>
    </source>
</evidence>
<keyword evidence="6" id="KW-0812">Transmembrane</keyword>
<keyword evidence="6" id="KW-1133">Transmembrane helix</keyword>
<gene>
    <name evidence="7" type="ORF">H6P81_011158</name>
</gene>
<dbReference type="InterPro" id="IPR022796">
    <property type="entry name" value="Chloroa_b-bind"/>
</dbReference>
<evidence type="ECO:0000256" key="5">
    <source>
        <dbReference type="SAM" id="MobiDB-lite"/>
    </source>
</evidence>
<keyword evidence="8" id="KW-1185">Reference proteome</keyword>
<evidence type="ECO:0000256" key="3">
    <source>
        <dbReference type="ARBA" id="ARBA00022528"/>
    </source>
</evidence>
<comment type="caution">
    <text evidence="7">The sequence shown here is derived from an EMBL/GenBank/DDBJ whole genome shotgun (WGS) entry which is preliminary data.</text>
</comment>
<dbReference type="EMBL" id="JAINDJ010000004">
    <property type="protein sequence ID" value="KAG9451193.1"/>
    <property type="molecule type" value="Genomic_DNA"/>
</dbReference>
<dbReference type="PANTHER" id="PTHR36490">
    <property type="entry name" value="STRESS ENHANCED PROTEIN 2, CHLOROPLASTIC"/>
    <property type="match status" value="1"/>
</dbReference>
<dbReference type="GO" id="GO:0009507">
    <property type="term" value="C:chloroplast"/>
    <property type="evidence" value="ECO:0007669"/>
    <property type="project" value="UniProtKB-SubCell"/>
</dbReference>
<evidence type="ECO:0000256" key="1">
    <source>
        <dbReference type="ARBA" id="ARBA00004229"/>
    </source>
</evidence>
<keyword evidence="4" id="KW-0934">Plastid</keyword>
<dbReference type="Gene3D" id="1.10.3460.10">
    <property type="entry name" value="Chlorophyll a/b binding protein domain"/>
    <property type="match status" value="1"/>
</dbReference>
<dbReference type="SUPFAM" id="SSF103511">
    <property type="entry name" value="Chlorophyll a-b binding protein"/>
    <property type="match status" value="1"/>
</dbReference>
<feature type="compositionally biased region" description="Low complexity" evidence="5">
    <location>
        <begin position="1"/>
        <end position="14"/>
    </location>
</feature>
<organism evidence="7 8">
    <name type="scientific">Aristolochia fimbriata</name>
    <name type="common">White veined hardy Dutchman's pipe vine</name>
    <dbReference type="NCBI Taxonomy" id="158543"/>
    <lineage>
        <taxon>Eukaryota</taxon>
        <taxon>Viridiplantae</taxon>
        <taxon>Streptophyta</taxon>
        <taxon>Embryophyta</taxon>
        <taxon>Tracheophyta</taxon>
        <taxon>Spermatophyta</taxon>
        <taxon>Magnoliopsida</taxon>
        <taxon>Magnoliidae</taxon>
        <taxon>Piperales</taxon>
        <taxon>Aristolochiaceae</taxon>
        <taxon>Aristolochia</taxon>
    </lineage>
</organism>
<keyword evidence="3" id="KW-0150">Chloroplast</keyword>